<evidence type="ECO:0000256" key="2">
    <source>
        <dbReference type="ARBA" id="ARBA00023002"/>
    </source>
</evidence>
<comment type="caution">
    <text evidence="5">The sequence shown here is derived from an EMBL/GenBank/DDBJ whole genome shotgun (WGS) entry which is preliminary data.</text>
</comment>
<dbReference type="GO" id="GO:0006086">
    <property type="term" value="P:pyruvate decarboxylation to acetyl-CoA"/>
    <property type="evidence" value="ECO:0007669"/>
    <property type="project" value="TreeGrafter"/>
</dbReference>
<dbReference type="InterPro" id="IPR029061">
    <property type="entry name" value="THDP-binding"/>
</dbReference>
<evidence type="ECO:0000256" key="3">
    <source>
        <dbReference type="ARBA" id="ARBA00023052"/>
    </source>
</evidence>
<dbReference type="PANTHER" id="PTHR11516">
    <property type="entry name" value="PYRUVATE DEHYDROGENASE E1 COMPONENT, ALPHA SUBUNIT BACTERIAL AND ORGANELLAR"/>
    <property type="match status" value="1"/>
</dbReference>
<proteinExistence type="predicted"/>
<feature type="domain" description="Dehydrogenase E1 component" evidence="4">
    <location>
        <begin position="14"/>
        <end position="309"/>
    </location>
</feature>
<keyword evidence="3" id="KW-0786">Thiamine pyrophosphate</keyword>
<protein>
    <recommendedName>
        <fullName evidence="4">Dehydrogenase E1 component domain-containing protein</fullName>
    </recommendedName>
</protein>
<evidence type="ECO:0000313" key="5">
    <source>
        <dbReference type="EMBL" id="OHA91057.1"/>
    </source>
</evidence>
<dbReference type="Pfam" id="PF00676">
    <property type="entry name" value="E1_dh"/>
    <property type="match status" value="1"/>
</dbReference>
<dbReference type="Gene3D" id="3.40.50.970">
    <property type="match status" value="1"/>
</dbReference>
<sequence>MNSAEAKKLFTALVRARKFDEKVSQLYPEQEMKCPVHLSLGQEGSAAGVCAALRKGDYMFSTHRCHAHTVAKGASIKKLFAELYGKVTGCARGKGGSMHLLAPEVGALGASAIVGGSLPLALGTALAVKMKKEDKVTVAFLGDGGIEQGSFHEVMNFSSLHKLPLVIIVENNGLATITPLNKRQANLNLWKHAEAYNVPGFKVDGNYPEKVYRIAKQAVVRARKSEGPSLIEVTCFRWRGHVGEGTDYHLGFRSKEEVAAAMRNDPVKNFHHWATRQRLISEEEAESIVEKVEDEIEVGVKFAKESSYPDRSELYLHV</sequence>
<dbReference type="Proteomes" id="UP000177746">
    <property type="component" value="Unassembled WGS sequence"/>
</dbReference>
<gene>
    <name evidence="5" type="ORF">A2665_01020</name>
</gene>
<accession>A0A1G2T198</accession>
<dbReference type="PANTHER" id="PTHR11516:SF60">
    <property type="entry name" value="PYRUVATE DEHYDROGENASE E1 COMPONENT SUBUNIT ALPHA"/>
    <property type="match status" value="1"/>
</dbReference>
<dbReference type="GO" id="GO:0004739">
    <property type="term" value="F:pyruvate dehydrogenase (acetyl-transferring) activity"/>
    <property type="evidence" value="ECO:0007669"/>
    <property type="project" value="TreeGrafter"/>
</dbReference>
<evidence type="ECO:0000259" key="4">
    <source>
        <dbReference type="Pfam" id="PF00676"/>
    </source>
</evidence>
<dbReference type="EMBL" id="MHVI01000021">
    <property type="protein sequence ID" value="OHA91057.1"/>
    <property type="molecule type" value="Genomic_DNA"/>
</dbReference>
<organism evidence="5 6">
    <name type="scientific">Candidatus Zambryskibacteria bacterium RIFCSPHIGHO2_01_FULL_46_30</name>
    <dbReference type="NCBI Taxonomy" id="1802739"/>
    <lineage>
        <taxon>Bacteria</taxon>
        <taxon>Candidatus Zambryskiibacteriota</taxon>
    </lineage>
</organism>
<reference evidence="5 6" key="1">
    <citation type="journal article" date="2016" name="Nat. Commun.">
        <title>Thousands of microbial genomes shed light on interconnected biogeochemical processes in an aquifer system.</title>
        <authorList>
            <person name="Anantharaman K."/>
            <person name="Brown C.T."/>
            <person name="Hug L.A."/>
            <person name="Sharon I."/>
            <person name="Castelle C.J."/>
            <person name="Probst A.J."/>
            <person name="Thomas B.C."/>
            <person name="Singh A."/>
            <person name="Wilkins M.J."/>
            <person name="Karaoz U."/>
            <person name="Brodie E.L."/>
            <person name="Williams K.H."/>
            <person name="Hubbard S.S."/>
            <person name="Banfield J.F."/>
        </authorList>
    </citation>
    <scope>NUCLEOTIDE SEQUENCE [LARGE SCALE GENOMIC DNA]</scope>
</reference>
<evidence type="ECO:0000256" key="1">
    <source>
        <dbReference type="ARBA" id="ARBA00001964"/>
    </source>
</evidence>
<evidence type="ECO:0000313" key="6">
    <source>
        <dbReference type="Proteomes" id="UP000177746"/>
    </source>
</evidence>
<dbReference type="InterPro" id="IPR001017">
    <property type="entry name" value="DH_E1"/>
</dbReference>
<dbReference type="InterPro" id="IPR050642">
    <property type="entry name" value="PDH_E1_Alpha_Subunit"/>
</dbReference>
<dbReference type="SUPFAM" id="SSF52518">
    <property type="entry name" value="Thiamin diphosphate-binding fold (THDP-binding)"/>
    <property type="match status" value="1"/>
</dbReference>
<name>A0A1G2T198_9BACT</name>
<comment type="cofactor">
    <cofactor evidence="1">
        <name>thiamine diphosphate</name>
        <dbReference type="ChEBI" id="CHEBI:58937"/>
    </cofactor>
</comment>
<dbReference type="CDD" id="cd02000">
    <property type="entry name" value="TPP_E1_PDC_ADC_BCADC"/>
    <property type="match status" value="1"/>
</dbReference>
<dbReference type="AlphaFoldDB" id="A0A1G2T198"/>
<keyword evidence="2" id="KW-0560">Oxidoreductase</keyword>